<feature type="domain" description="HTH myb-type" evidence="9">
    <location>
        <begin position="62"/>
        <end position="116"/>
    </location>
</feature>
<evidence type="ECO:0000256" key="7">
    <source>
        <dbReference type="SAM" id="MobiDB-lite"/>
    </source>
</evidence>
<keyword evidence="6" id="KW-0539">Nucleus</keyword>
<accession>A0AB40BMG1</accession>
<feature type="domain" description="Myb-like" evidence="8">
    <location>
        <begin position="9"/>
        <end position="61"/>
    </location>
</feature>
<dbReference type="FunFam" id="1.10.10.60:FF:000349">
    <property type="entry name" value="Transcription factor MYB39"/>
    <property type="match status" value="1"/>
</dbReference>
<dbReference type="PANTHER" id="PTHR10641">
    <property type="entry name" value="MYB FAMILY TRANSCRIPTION FACTOR"/>
    <property type="match status" value="1"/>
</dbReference>
<evidence type="ECO:0000256" key="6">
    <source>
        <dbReference type="ARBA" id="ARBA00023242"/>
    </source>
</evidence>
<dbReference type="Gene3D" id="1.10.10.60">
    <property type="entry name" value="Homeodomain-like"/>
    <property type="match status" value="2"/>
</dbReference>
<reference evidence="10" key="1">
    <citation type="submission" date="2025-05" db="UniProtKB">
        <authorList>
            <consortium name="RefSeq"/>
        </authorList>
    </citation>
    <scope>NUCLEOTIDE SEQUENCE [LARGE SCALE GENOMIC DNA]</scope>
</reference>
<dbReference type="InterPro" id="IPR017930">
    <property type="entry name" value="Myb_dom"/>
</dbReference>
<sequence length="338" mass="37618">MGRSPCCEETGVKKGPWTPEEDKKLIEYINNNGHGSWRRLPKLAGLNRCGKSCRLRWTNYLRPDIKRGRFDDDEEKLIIHLHSILGNKWSTIAARLPGRTDNEIKNYWNTHLRKKLLQMGIDPVTHQKRSDLGFLAGIPNMFAFSGNLDMNALKLQADAAKLARVQLLQSLIQLIASTSSPSSSDLLINHHVYGSSSLGSFGVSPTQDLNLGVGNTNNNQEFFMESNNGGGDNGNTVMMINGCPCPYNIHDHNSQHSTPSLVPASPETLDNNNNNNNNNNNISNNISIDQTQDQANCFADECIDISRNSNTSFGDWDGLNFDDSNTDLCWKDILEQIS</sequence>
<comment type="subcellular location">
    <subcellularLocation>
        <location evidence="1">Nucleus</location>
    </subcellularLocation>
</comment>
<dbReference type="CDD" id="cd00167">
    <property type="entry name" value="SANT"/>
    <property type="match status" value="2"/>
</dbReference>
<dbReference type="SUPFAM" id="SSF46689">
    <property type="entry name" value="Homeodomain-like"/>
    <property type="match status" value="1"/>
</dbReference>
<name>A0AB40BMG1_DIOCR</name>
<organism evidence="10 11">
    <name type="scientific">Dioscorea cayennensis subsp. rotundata</name>
    <name type="common">White Guinea yam</name>
    <name type="synonym">Dioscorea rotundata</name>
    <dbReference type="NCBI Taxonomy" id="55577"/>
    <lineage>
        <taxon>Eukaryota</taxon>
        <taxon>Viridiplantae</taxon>
        <taxon>Streptophyta</taxon>
        <taxon>Embryophyta</taxon>
        <taxon>Tracheophyta</taxon>
        <taxon>Spermatophyta</taxon>
        <taxon>Magnoliopsida</taxon>
        <taxon>Liliopsida</taxon>
        <taxon>Dioscoreales</taxon>
        <taxon>Dioscoreaceae</taxon>
        <taxon>Dioscorea</taxon>
    </lineage>
</organism>
<gene>
    <name evidence="11" type="primary">LOC120263750</name>
</gene>
<dbReference type="AlphaFoldDB" id="A0AB40BMG1"/>
<keyword evidence="5" id="KW-0804">Transcription</keyword>
<keyword evidence="3" id="KW-0805">Transcription regulation</keyword>
<dbReference type="PROSITE" id="PS51294">
    <property type="entry name" value="HTH_MYB"/>
    <property type="match status" value="2"/>
</dbReference>
<dbReference type="InterPro" id="IPR001005">
    <property type="entry name" value="SANT/Myb"/>
</dbReference>
<evidence type="ECO:0000259" key="9">
    <source>
        <dbReference type="PROSITE" id="PS51294"/>
    </source>
</evidence>
<protein>
    <submittedName>
        <fullName evidence="11">Transcription factor MYB93-like</fullName>
    </submittedName>
</protein>
<dbReference type="PROSITE" id="PS50090">
    <property type="entry name" value="MYB_LIKE"/>
    <property type="match status" value="2"/>
</dbReference>
<evidence type="ECO:0000256" key="4">
    <source>
        <dbReference type="ARBA" id="ARBA00023125"/>
    </source>
</evidence>
<feature type="domain" description="Myb-like" evidence="8">
    <location>
        <begin position="62"/>
        <end position="112"/>
    </location>
</feature>
<dbReference type="FunFam" id="1.10.10.60:FF:000001">
    <property type="entry name" value="MYB-related transcription factor"/>
    <property type="match status" value="1"/>
</dbReference>
<feature type="compositionally biased region" description="Low complexity" evidence="7">
    <location>
        <begin position="271"/>
        <end position="285"/>
    </location>
</feature>
<dbReference type="Pfam" id="PF00249">
    <property type="entry name" value="Myb_DNA-binding"/>
    <property type="match status" value="2"/>
</dbReference>
<feature type="region of interest" description="Disordered" evidence="7">
    <location>
        <begin position="254"/>
        <end position="285"/>
    </location>
</feature>
<dbReference type="RefSeq" id="XP_039127694.1">
    <property type="nucleotide sequence ID" value="XM_039271760.1"/>
</dbReference>
<dbReference type="PANTHER" id="PTHR10641:SF1387">
    <property type="entry name" value="OS08G0486300 PROTEIN"/>
    <property type="match status" value="1"/>
</dbReference>
<dbReference type="GO" id="GO:0003677">
    <property type="term" value="F:DNA binding"/>
    <property type="evidence" value="ECO:0007669"/>
    <property type="project" value="UniProtKB-KW"/>
</dbReference>
<dbReference type="InterPro" id="IPR015495">
    <property type="entry name" value="Myb_TF_plants"/>
</dbReference>
<keyword evidence="2" id="KW-0677">Repeat</keyword>
<dbReference type="Proteomes" id="UP001515500">
    <property type="component" value="Chromosome 1"/>
</dbReference>
<proteinExistence type="predicted"/>
<keyword evidence="10" id="KW-1185">Reference proteome</keyword>
<evidence type="ECO:0000313" key="11">
    <source>
        <dbReference type="RefSeq" id="XP_039127694.1"/>
    </source>
</evidence>
<evidence type="ECO:0000256" key="5">
    <source>
        <dbReference type="ARBA" id="ARBA00023163"/>
    </source>
</evidence>
<dbReference type="InterPro" id="IPR009057">
    <property type="entry name" value="Homeodomain-like_sf"/>
</dbReference>
<reference evidence="11" key="2">
    <citation type="submission" date="2025-08" db="UniProtKB">
        <authorList>
            <consortium name="RefSeq"/>
        </authorList>
    </citation>
    <scope>IDENTIFICATION</scope>
</reference>
<keyword evidence="4" id="KW-0238">DNA-binding</keyword>
<feature type="domain" description="HTH myb-type" evidence="9">
    <location>
        <begin position="12"/>
        <end position="61"/>
    </location>
</feature>
<evidence type="ECO:0000313" key="10">
    <source>
        <dbReference type="Proteomes" id="UP001515500"/>
    </source>
</evidence>
<evidence type="ECO:0000256" key="2">
    <source>
        <dbReference type="ARBA" id="ARBA00022737"/>
    </source>
</evidence>
<evidence type="ECO:0000256" key="3">
    <source>
        <dbReference type="ARBA" id="ARBA00023015"/>
    </source>
</evidence>
<dbReference type="GO" id="GO:0005634">
    <property type="term" value="C:nucleus"/>
    <property type="evidence" value="ECO:0007669"/>
    <property type="project" value="UniProtKB-SubCell"/>
</dbReference>
<evidence type="ECO:0000259" key="8">
    <source>
        <dbReference type="PROSITE" id="PS50090"/>
    </source>
</evidence>
<dbReference type="GeneID" id="120263750"/>
<dbReference type="SMART" id="SM00717">
    <property type="entry name" value="SANT"/>
    <property type="match status" value="2"/>
</dbReference>
<evidence type="ECO:0000256" key="1">
    <source>
        <dbReference type="ARBA" id="ARBA00004123"/>
    </source>
</evidence>